<dbReference type="Pfam" id="PF00468">
    <property type="entry name" value="Ribosomal_L34"/>
    <property type="match status" value="1"/>
</dbReference>
<dbReference type="STRING" id="81824.A9US65"/>
<dbReference type="RefSeq" id="XP_001743012.1">
    <property type="nucleotide sequence ID" value="XM_001742960.1"/>
</dbReference>
<dbReference type="AlphaFoldDB" id="A9US65"/>
<dbReference type="GO" id="GO:0003735">
    <property type="term" value="F:structural constituent of ribosome"/>
    <property type="evidence" value="ECO:0007669"/>
    <property type="project" value="InterPro"/>
</dbReference>
<dbReference type="HAMAP" id="MF_00391">
    <property type="entry name" value="Ribosomal_bL34"/>
    <property type="match status" value="1"/>
</dbReference>
<evidence type="ECO:0000313" key="6">
    <source>
        <dbReference type="Proteomes" id="UP000001357"/>
    </source>
</evidence>
<dbReference type="eggNOG" id="KOG4612">
    <property type="taxonomic scope" value="Eukaryota"/>
</dbReference>
<dbReference type="PANTHER" id="PTHR14503">
    <property type="entry name" value="MITOCHONDRIAL RIBOSOMAL PROTEIN 34 FAMILY MEMBER"/>
    <property type="match status" value="1"/>
</dbReference>
<dbReference type="GO" id="GO:0005762">
    <property type="term" value="C:mitochondrial large ribosomal subunit"/>
    <property type="evidence" value="ECO:0000318"/>
    <property type="project" value="GO_Central"/>
</dbReference>
<dbReference type="FunFam" id="1.10.287.3980:FF:000001">
    <property type="entry name" value="Mitochondrial ribosomal protein L34"/>
    <property type="match status" value="1"/>
</dbReference>
<keyword evidence="3" id="KW-0687">Ribonucleoprotein</keyword>
<name>A9US65_MONBE</name>
<accession>A9US65</accession>
<dbReference type="Gene3D" id="1.10.287.3980">
    <property type="match status" value="1"/>
</dbReference>
<dbReference type="NCBIfam" id="TIGR01030">
    <property type="entry name" value="rpmH_bact"/>
    <property type="match status" value="1"/>
</dbReference>
<proteinExistence type="inferred from homology"/>
<dbReference type="EMBL" id="CH991544">
    <property type="protein sequence ID" value="EDQ91726.1"/>
    <property type="molecule type" value="Genomic_DNA"/>
</dbReference>
<keyword evidence="6" id="KW-1185">Reference proteome</keyword>
<reference evidence="5 6" key="1">
    <citation type="journal article" date="2008" name="Nature">
        <title>The genome of the choanoflagellate Monosiga brevicollis and the origin of metazoans.</title>
        <authorList>
            <consortium name="JGI Sequencing"/>
            <person name="King N."/>
            <person name="Westbrook M.J."/>
            <person name="Young S.L."/>
            <person name="Kuo A."/>
            <person name="Abedin M."/>
            <person name="Chapman J."/>
            <person name="Fairclough S."/>
            <person name="Hellsten U."/>
            <person name="Isogai Y."/>
            <person name="Letunic I."/>
            <person name="Marr M."/>
            <person name="Pincus D."/>
            <person name="Putnam N."/>
            <person name="Rokas A."/>
            <person name="Wright K.J."/>
            <person name="Zuzow R."/>
            <person name="Dirks W."/>
            <person name="Good M."/>
            <person name="Goodstein D."/>
            <person name="Lemons D."/>
            <person name="Li W."/>
            <person name="Lyons J.B."/>
            <person name="Morris A."/>
            <person name="Nichols S."/>
            <person name="Richter D.J."/>
            <person name="Salamov A."/>
            <person name="Bork P."/>
            <person name="Lim W.A."/>
            <person name="Manning G."/>
            <person name="Miller W.T."/>
            <person name="McGinnis W."/>
            <person name="Shapiro H."/>
            <person name="Tjian R."/>
            <person name="Grigoriev I.V."/>
            <person name="Rokhsar D."/>
        </authorList>
    </citation>
    <scope>NUCLEOTIDE SEQUENCE [LARGE SCALE GENOMIC DNA]</scope>
    <source>
        <strain evidence="6">MX1 / ATCC 50154</strain>
    </source>
</reference>
<evidence type="ECO:0000256" key="2">
    <source>
        <dbReference type="ARBA" id="ARBA00022980"/>
    </source>
</evidence>
<dbReference type="KEGG" id="mbr:MONBRDRAFT_5692"/>
<dbReference type="PANTHER" id="PTHR14503:SF4">
    <property type="entry name" value="LARGE RIBOSOMAL SUBUNIT PROTEIN BL34M"/>
    <property type="match status" value="1"/>
</dbReference>
<dbReference type="GeneID" id="5888540"/>
<evidence type="ECO:0000256" key="1">
    <source>
        <dbReference type="ARBA" id="ARBA00010111"/>
    </source>
</evidence>
<gene>
    <name evidence="5" type="ORF">MONBRDRAFT_5692</name>
</gene>
<keyword evidence="2" id="KW-0689">Ribosomal protein</keyword>
<organism evidence="5 6">
    <name type="scientific">Monosiga brevicollis</name>
    <name type="common">Choanoflagellate</name>
    <dbReference type="NCBI Taxonomy" id="81824"/>
    <lineage>
        <taxon>Eukaryota</taxon>
        <taxon>Choanoflagellata</taxon>
        <taxon>Craspedida</taxon>
        <taxon>Salpingoecidae</taxon>
        <taxon>Monosiga</taxon>
    </lineage>
</organism>
<dbReference type="InterPro" id="IPR000271">
    <property type="entry name" value="Ribosomal_bL34"/>
</dbReference>
<dbReference type="GO" id="GO:0006412">
    <property type="term" value="P:translation"/>
    <property type="evidence" value="ECO:0007669"/>
    <property type="project" value="InterPro"/>
</dbReference>
<comment type="similarity">
    <text evidence="1">Belongs to the bacterial ribosomal protein bL34 family.</text>
</comment>
<dbReference type="Proteomes" id="UP000001357">
    <property type="component" value="Unassembled WGS sequence"/>
</dbReference>
<dbReference type="InParanoid" id="A9US65"/>
<protein>
    <recommendedName>
        <fullName evidence="4">Large ribosomal subunit protein bL34m</fullName>
    </recommendedName>
</protein>
<evidence type="ECO:0000313" key="5">
    <source>
        <dbReference type="EMBL" id="EDQ91726.1"/>
    </source>
</evidence>
<sequence>MLRAVLAATARGAMTTAAPLVARTPSLAQPAVRCFSALQASTPRAAQGFPGTVARLPGLAPSPSTTVASASTPASGLQQVRTITYGREYQPSNLKRKRKHGFLRRLRYKGGRKVLLRRLQKGRKVLSH</sequence>
<evidence type="ECO:0000256" key="3">
    <source>
        <dbReference type="ARBA" id="ARBA00023274"/>
    </source>
</evidence>
<dbReference type="OMA" id="SFGNEYQ"/>
<evidence type="ECO:0000256" key="4">
    <source>
        <dbReference type="ARBA" id="ARBA00035274"/>
    </source>
</evidence>